<comment type="caution">
    <text evidence="1">The sequence shown here is derived from an EMBL/GenBank/DDBJ whole genome shotgun (WGS) entry which is preliminary data.</text>
</comment>
<gene>
    <name evidence="1" type="ORF">CCACVL1_08518</name>
</gene>
<protein>
    <submittedName>
        <fullName evidence="1">Uncharacterized protein</fullName>
    </submittedName>
</protein>
<dbReference type="AlphaFoldDB" id="A0A1R3J065"/>
<name>A0A1R3J065_COCAP</name>
<organism evidence="1 2">
    <name type="scientific">Corchorus capsularis</name>
    <name type="common">Jute</name>
    <dbReference type="NCBI Taxonomy" id="210143"/>
    <lineage>
        <taxon>Eukaryota</taxon>
        <taxon>Viridiplantae</taxon>
        <taxon>Streptophyta</taxon>
        <taxon>Embryophyta</taxon>
        <taxon>Tracheophyta</taxon>
        <taxon>Spermatophyta</taxon>
        <taxon>Magnoliopsida</taxon>
        <taxon>eudicotyledons</taxon>
        <taxon>Gunneridae</taxon>
        <taxon>Pentapetalae</taxon>
        <taxon>rosids</taxon>
        <taxon>malvids</taxon>
        <taxon>Malvales</taxon>
        <taxon>Malvaceae</taxon>
        <taxon>Grewioideae</taxon>
        <taxon>Apeibeae</taxon>
        <taxon>Corchorus</taxon>
    </lineage>
</organism>
<feature type="non-terminal residue" evidence="1">
    <location>
        <position position="72"/>
    </location>
</feature>
<evidence type="ECO:0000313" key="2">
    <source>
        <dbReference type="Proteomes" id="UP000188268"/>
    </source>
</evidence>
<keyword evidence="2" id="KW-1185">Reference proteome</keyword>
<dbReference type="Proteomes" id="UP000188268">
    <property type="component" value="Unassembled WGS sequence"/>
</dbReference>
<evidence type="ECO:0000313" key="1">
    <source>
        <dbReference type="EMBL" id="OMO88218.1"/>
    </source>
</evidence>
<sequence>MYLSLKIFLLLRQPKDRLESLLNFSIQQKLMQIGGIPLECKLLHHNEVLPRRQWLKGKIQIVQHHCTSRCNR</sequence>
<accession>A0A1R3J065</accession>
<proteinExistence type="predicted"/>
<dbReference type="EMBL" id="AWWV01009058">
    <property type="protein sequence ID" value="OMO88218.1"/>
    <property type="molecule type" value="Genomic_DNA"/>
</dbReference>
<reference evidence="1 2" key="1">
    <citation type="submission" date="2013-09" db="EMBL/GenBank/DDBJ databases">
        <title>Corchorus capsularis genome sequencing.</title>
        <authorList>
            <person name="Alam M."/>
            <person name="Haque M.S."/>
            <person name="Islam M.S."/>
            <person name="Emdad E.M."/>
            <person name="Islam M.M."/>
            <person name="Ahmed B."/>
            <person name="Halim A."/>
            <person name="Hossen Q.M.M."/>
            <person name="Hossain M.Z."/>
            <person name="Ahmed R."/>
            <person name="Khan M.M."/>
            <person name="Islam R."/>
            <person name="Rashid M.M."/>
            <person name="Khan S.A."/>
            <person name="Rahman M.S."/>
            <person name="Alam M."/>
        </authorList>
    </citation>
    <scope>NUCLEOTIDE SEQUENCE [LARGE SCALE GENOMIC DNA]</scope>
    <source>
        <strain evidence="2">cv. CVL-1</strain>
        <tissue evidence="1">Whole seedling</tissue>
    </source>
</reference>